<dbReference type="EMBL" id="JAVRRT010000007">
    <property type="protein sequence ID" value="KAK5170266.1"/>
    <property type="molecule type" value="Genomic_DNA"/>
</dbReference>
<feature type="domain" description="Xylanolytic transcriptional activator regulatory" evidence="4">
    <location>
        <begin position="231"/>
        <end position="305"/>
    </location>
</feature>
<dbReference type="GO" id="GO:0003677">
    <property type="term" value="F:DNA binding"/>
    <property type="evidence" value="ECO:0007669"/>
    <property type="project" value="InterPro"/>
</dbReference>
<reference evidence="5 6" key="1">
    <citation type="submission" date="2023-08" db="EMBL/GenBank/DDBJ databases">
        <title>Black Yeasts Isolated from many extreme environments.</title>
        <authorList>
            <person name="Coleine C."/>
            <person name="Stajich J.E."/>
            <person name="Selbmann L."/>
        </authorList>
    </citation>
    <scope>NUCLEOTIDE SEQUENCE [LARGE SCALE GENOMIC DNA]</scope>
    <source>
        <strain evidence="5 6">CCFEE 5935</strain>
    </source>
</reference>
<feature type="transmembrane region" description="Helical" evidence="3">
    <location>
        <begin position="419"/>
        <end position="441"/>
    </location>
</feature>
<comment type="caution">
    <text evidence="5">The sequence shown here is derived from an EMBL/GenBank/DDBJ whole genome shotgun (WGS) entry which is preliminary data.</text>
</comment>
<dbReference type="RefSeq" id="XP_064659464.1">
    <property type="nucleotide sequence ID" value="XM_064802103.1"/>
</dbReference>
<keyword evidence="2" id="KW-0539">Nucleus</keyword>
<dbReference type="Proteomes" id="UP001337655">
    <property type="component" value="Unassembled WGS sequence"/>
</dbReference>
<evidence type="ECO:0000256" key="3">
    <source>
        <dbReference type="SAM" id="Phobius"/>
    </source>
</evidence>
<comment type="subcellular location">
    <subcellularLocation>
        <location evidence="1">Nucleus</location>
    </subcellularLocation>
</comment>
<dbReference type="SMART" id="SM00906">
    <property type="entry name" value="Fungal_trans"/>
    <property type="match status" value="1"/>
</dbReference>
<keyword evidence="3" id="KW-0812">Transmembrane</keyword>
<evidence type="ECO:0000256" key="1">
    <source>
        <dbReference type="ARBA" id="ARBA00004123"/>
    </source>
</evidence>
<accession>A0AAV9PB73</accession>
<dbReference type="InterPro" id="IPR050613">
    <property type="entry name" value="Sec_Metabolite_Reg"/>
</dbReference>
<dbReference type="GO" id="GO:0008270">
    <property type="term" value="F:zinc ion binding"/>
    <property type="evidence" value="ECO:0007669"/>
    <property type="project" value="InterPro"/>
</dbReference>
<evidence type="ECO:0000313" key="6">
    <source>
        <dbReference type="Proteomes" id="UP001337655"/>
    </source>
</evidence>
<protein>
    <recommendedName>
        <fullName evidence="4">Xylanolytic transcriptional activator regulatory domain-containing protein</fullName>
    </recommendedName>
</protein>
<keyword evidence="3" id="KW-0472">Membrane</keyword>
<dbReference type="GO" id="GO:0006351">
    <property type="term" value="P:DNA-templated transcription"/>
    <property type="evidence" value="ECO:0007669"/>
    <property type="project" value="InterPro"/>
</dbReference>
<dbReference type="AlphaFoldDB" id="A0AAV9PB73"/>
<keyword evidence="6" id="KW-1185">Reference proteome</keyword>
<sequence>MSFRDSKTGFLGPTSYNAVFTENLGSLNVITEPHDSEDAQSLPPVPAEKIQQGAEVLSMLRDIPIYQRFTQRWYDICDGIMVMQPAYRIWIDEMWSEFGRLLQDGNPEQLRSLSELVWRNTRRPMKVHGKMSAEEWARSASGRNLRWEVVGVILSLVGIIAVNLSCWDTIFDSIPEKFVDRETFAERMRKASEFCLCFCYEAEVLNDIYVCFMYEELILLECVKGEAHYVSWQRTGEVIDAIVALGFHQGNPVDAETPFFLAELRKKIFISAYGRDKQVASFLGRPPRLSYRYCKMDMPLDLSDEQLFLEGPELTAVLLSLDTWGWNTSGNLHRTTWQRVWFQHCRVREDILEIALGSGDDDDIMPQVEQIRLRLEQISNSFPDFMRLQPEDFFNENKNMLMMSHKSNQTEQSMRQTNAIFMLCIYAGIAHTDFLLLRALVNRKRRETKDLMPISRRLLQLVLLAQSKRDYFSYFQGDLTYLMAMHGLPAAGMLAIELLKQEQSRLYTPDILPRSETIQDLSVFISALATVGPGEGNFFICNQGRRALKRVLDQILSPNPVVGALPGSDSSTMPLDDMGLYFPTGNDVDFLSWLENVEWDKPGVWLGAPSASQEAPQ</sequence>
<keyword evidence="3" id="KW-1133">Transmembrane helix</keyword>
<dbReference type="GO" id="GO:0005634">
    <property type="term" value="C:nucleus"/>
    <property type="evidence" value="ECO:0007669"/>
    <property type="project" value="UniProtKB-SubCell"/>
</dbReference>
<proteinExistence type="predicted"/>
<dbReference type="CDD" id="cd12148">
    <property type="entry name" value="fungal_TF_MHR"/>
    <property type="match status" value="1"/>
</dbReference>
<evidence type="ECO:0000259" key="4">
    <source>
        <dbReference type="SMART" id="SM00906"/>
    </source>
</evidence>
<evidence type="ECO:0000256" key="2">
    <source>
        <dbReference type="ARBA" id="ARBA00023242"/>
    </source>
</evidence>
<dbReference type="PANTHER" id="PTHR31001:SF40">
    <property type="entry name" value="ZN(II)2CYS6 TRANSCRIPTION FACTOR (EUROFUNG)"/>
    <property type="match status" value="1"/>
</dbReference>
<gene>
    <name evidence="5" type="ORF">LTR77_004852</name>
</gene>
<dbReference type="InterPro" id="IPR007219">
    <property type="entry name" value="XnlR_reg_dom"/>
</dbReference>
<organism evidence="5 6">
    <name type="scientific">Saxophila tyrrhenica</name>
    <dbReference type="NCBI Taxonomy" id="1690608"/>
    <lineage>
        <taxon>Eukaryota</taxon>
        <taxon>Fungi</taxon>
        <taxon>Dikarya</taxon>
        <taxon>Ascomycota</taxon>
        <taxon>Pezizomycotina</taxon>
        <taxon>Dothideomycetes</taxon>
        <taxon>Dothideomycetidae</taxon>
        <taxon>Mycosphaerellales</taxon>
        <taxon>Extremaceae</taxon>
        <taxon>Saxophila</taxon>
    </lineage>
</organism>
<dbReference type="PANTHER" id="PTHR31001">
    <property type="entry name" value="UNCHARACTERIZED TRANSCRIPTIONAL REGULATORY PROTEIN"/>
    <property type="match status" value="1"/>
</dbReference>
<evidence type="ECO:0000313" key="5">
    <source>
        <dbReference type="EMBL" id="KAK5170266.1"/>
    </source>
</evidence>
<dbReference type="Pfam" id="PF04082">
    <property type="entry name" value="Fungal_trans"/>
    <property type="match status" value="1"/>
</dbReference>
<dbReference type="GeneID" id="89926196"/>
<name>A0AAV9PB73_9PEZI</name>